<feature type="domain" description="Tyrosine specific protein phosphatases" evidence="1">
    <location>
        <begin position="137"/>
        <end position="180"/>
    </location>
</feature>
<dbReference type="InterPro" id="IPR029021">
    <property type="entry name" value="Prot-tyrosine_phosphatase-like"/>
</dbReference>
<organism evidence="2 3">
    <name type="scientific">Paramarasmius palmivorus</name>
    <dbReference type="NCBI Taxonomy" id="297713"/>
    <lineage>
        <taxon>Eukaryota</taxon>
        <taxon>Fungi</taxon>
        <taxon>Dikarya</taxon>
        <taxon>Basidiomycota</taxon>
        <taxon>Agaricomycotina</taxon>
        <taxon>Agaricomycetes</taxon>
        <taxon>Agaricomycetidae</taxon>
        <taxon>Agaricales</taxon>
        <taxon>Marasmiineae</taxon>
        <taxon>Marasmiaceae</taxon>
        <taxon>Paramarasmius</taxon>
    </lineage>
</organism>
<reference evidence="2 3" key="1">
    <citation type="submission" date="2024-01" db="EMBL/GenBank/DDBJ databases">
        <title>A draft genome for a cacao thread blight-causing isolate of Paramarasmius palmivorus.</title>
        <authorList>
            <person name="Baruah I.K."/>
            <person name="Bukari Y."/>
            <person name="Amoako-Attah I."/>
            <person name="Meinhardt L.W."/>
            <person name="Bailey B.A."/>
            <person name="Cohen S.P."/>
        </authorList>
    </citation>
    <scope>NUCLEOTIDE SEQUENCE [LARGE SCALE GENOMIC DNA]</scope>
    <source>
        <strain evidence="2 3">GH-12</strain>
    </source>
</reference>
<evidence type="ECO:0000259" key="1">
    <source>
        <dbReference type="PROSITE" id="PS50056"/>
    </source>
</evidence>
<dbReference type="Gene3D" id="3.90.190.10">
    <property type="entry name" value="Protein tyrosine phosphatase superfamily"/>
    <property type="match status" value="1"/>
</dbReference>
<dbReference type="InterPro" id="IPR016130">
    <property type="entry name" value="Tyr_Pase_AS"/>
</dbReference>
<evidence type="ECO:0000313" key="3">
    <source>
        <dbReference type="Proteomes" id="UP001383192"/>
    </source>
</evidence>
<dbReference type="AlphaFoldDB" id="A0AAW0BDR1"/>
<proteinExistence type="predicted"/>
<dbReference type="Proteomes" id="UP001383192">
    <property type="component" value="Unassembled WGS sequence"/>
</dbReference>
<name>A0AAW0BDR1_9AGAR</name>
<dbReference type="GO" id="GO:0004721">
    <property type="term" value="F:phosphoprotein phosphatase activity"/>
    <property type="evidence" value="ECO:0007669"/>
    <property type="project" value="InterPro"/>
</dbReference>
<dbReference type="Pfam" id="PF13350">
    <property type="entry name" value="Y_phosphatase3"/>
    <property type="match status" value="1"/>
</dbReference>
<dbReference type="InterPro" id="IPR000387">
    <property type="entry name" value="Tyr_Pase_dom"/>
</dbReference>
<accession>A0AAW0BDR1</accession>
<evidence type="ECO:0000313" key="2">
    <source>
        <dbReference type="EMBL" id="KAK7024385.1"/>
    </source>
</evidence>
<dbReference type="PANTHER" id="PTHR31126:SF10">
    <property type="entry name" value="PROTEIN PHOSPHATASE, PUTATIVE (AFU_ORTHOLOGUE AFUA_6G06650)-RELATED"/>
    <property type="match status" value="1"/>
</dbReference>
<dbReference type="EMBL" id="JAYKXP010000125">
    <property type="protein sequence ID" value="KAK7024385.1"/>
    <property type="molecule type" value="Genomic_DNA"/>
</dbReference>
<dbReference type="PROSITE" id="PS50056">
    <property type="entry name" value="TYR_PHOSPHATASE_2"/>
    <property type="match status" value="1"/>
</dbReference>
<keyword evidence="3" id="KW-1185">Reference proteome</keyword>
<comment type="caution">
    <text evidence="2">The sequence shown here is derived from an EMBL/GenBank/DDBJ whole genome shotgun (WGS) entry which is preliminary data.</text>
</comment>
<dbReference type="SUPFAM" id="SSF52799">
    <property type="entry name" value="(Phosphotyrosine protein) phosphatases II"/>
    <property type="match status" value="1"/>
</dbReference>
<dbReference type="PROSITE" id="PS00383">
    <property type="entry name" value="TYR_PHOSPHATASE_1"/>
    <property type="match status" value="1"/>
</dbReference>
<gene>
    <name evidence="2" type="ORF">VNI00_016326</name>
</gene>
<protein>
    <recommendedName>
        <fullName evidence="1">Tyrosine specific protein phosphatases domain-containing protein</fullName>
    </recommendedName>
</protein>
<dbReference type="InterPro" id="IPR026893">
    <property type="entry name" value="Tyr/Ser_Pase_IphP-type"/>
</dbReference>
<dbReference type="PANTHER" id="PTHR31126">
    <property type="entry name" value="TYROSINE-PROTEIN PHOSPHATASE"/>
    <property type="match status" value="1"/>
</dbReference>
<sequence>MTNLDTPFESIHNFRDVAHVVETLPKGLLYRSGRLDDATPSDIHKLSSEYQIKTVIDLRTKSEHIKQKQRSDRQRMEDMSWETVKVHFIGRQYEVQMLKELGLFKAMMAAIRVLGRNVLTPKGMEGLNRDLLTYCRAEILQTLEILINPSSYPVLIHCTQGKDRSGLIVMLVLFTLHVPLQTIKADYTLSQQGLDRIRDSMREEVKEIGMTESYMMAPESVVDAVWEYLEEGYGGVEGYLDEIGFGEKKRRMLKEIFGVGE</sequence>